<sequence>VRPMRKWSLVSTANSSAVENIVDTDTLSCVTFTGRTPTINIWFDLTALDFRNAAIRTVITYVPKDDSSTYGTDGSPMKVSDGFREDFTVSHTFSTGTSTVYVWSSNGGYHSYDSQVRIGLQRQTSQTNRTLTLCEVKVYEECSTAPGGISTTTYECEDSGRHRMENTRVTVDGQTCFNITDVRDLPEKNTKSCRNELTGRKYASEDVMAAAVGTRAAPNVGEDRRNVTLKATVSLVAWETGGDPSVQVCMVCRNKCDDTHYGPDCQKECGHCDRGAQCRKDTGVCPTGCAAGWGPDRYCKTRCGPGFYGSNCGYRCSDGCAADCDDVTGHCDCRTGWIHVDQTCNTKCPKGSYGDNCNMTCGHCAGSSACEHDTGHCTEGCADGFMGDNCQMEGSAGVHAVTIIFIVLIVIAVPGVVAFLVIRWQKRKRFGRNHQGQGLPNAGDNRRSPVNQEDEAAYEECQPLPISVGTSHSSRPHVRGNRGQATSHHVTHVMQPLAGIELRDAAPYVNVAKASSRYENITYPRNTYDNLDFATNRDRRVYKNLMTPARKGAANKR</sequence>
<dbReference type="EMBL" id="JACVVK020000254">
    <property type="protein sequence ID" value="KAK7481941.1"/>
    <property type="molecule type" value="Genomic_DNA"/>
</dbReference>
<dbReference type="Gene3D" id="2.170.300.10">
    <property type="entry name" value="Tie2 ligand-binding domain superfamily"/>
    <property type="match status" value="1"/>
</dbReference>
<keyword evidence="3" id="KW-1133">Transmembrane helix</keyword>
<keyword evidence="1" id="KW-0245">EGF-like domain</keyword>
<proteinExistence type="predicted"/>
<dbReference type="InterPro" id="IPR042635">
    <property type="entry name" value="MEGF10/SREC1/2-like"/>
</dbReference>
<keyword evidence="3" id="KW-0472">Membrane</keyword>
<name>A0ABD0K3Q1_9CAEN</name>
<dbReference type="AlphaFoldDB" id="A0ABD0K3Q1"/>
<evidence type="ECO:0000256" key="2">
    <source>
        <dbReference type="SAM" id="MobiDB-lite"/>
    </source>
</evidence>
<accession>A0ABD0K3Q1</accession>
<feature type="non-terminal residue" evidence="4">
    <location>
        <position position="1"/>
    </location>
</feature>
<dbReference type="Proteomes" id="UP001519460">
    <property type="component" value="Unassembled WGS sequence"/>
</dbReference>
<keyword evidence="5" id="KW-1185">Reference proteome</keyword>
<dbReference type="PANTHER" id="PTHR24043:SF8">
    <property type="entry name" value="EGF-LIKE DOMAIN-CONTAINING PROTEIN"/>
    <property type="match status" value="1"/>
</dbReference>
<feature type="transmembrane region" description="Helical" evidence="3">
    <location>
        <begin position="398"/>
        <end position="422"/>
    </location>
</feature>
<organism evidence="4 5">
    <name type="scientific">Batillaria attramentaria</name>
    <dbReference type="NCBI Taxonomy" id="370345"/>
    <lineage>
        <taxon>Eukaryota</taxon>
        <taxon>Metazoa</taxon>
        <taxon>Spiralia</taxon>
        <taxon>Lophotrochozoa</taxon>
        <taxon>Mollusca</taxon>
        <taxon>Gastropoda</taxon>
        <taxon>Caenogastropoda</taxon>
        <taxon>Sorbeoconcha</taxon>
        <taxon>Cerithioidea</taxon>
        <taxon>Batillariidae</taxon>
        <taxon>Batillaria</taxon>
    </lineage>
</organism>
<reference evidence="4 5" key="1">
    <citation type="journal article" date="2023" name="Sci. Data">
        <title>Genome assembly of the Korean intertidal mud-creeper Batillaria attramentaria.</title>
        <authorList>
            <person name="Patra A.K."/>
            <person name="Ho P.T."/>
            <person name="Jun S."/>
            <person name="Lee S.J."/>
            <person name="Kim Y."/>
            <person name="Won Y.J."/>
        </authorList>
    </citation>
    <scope>NUCLEOTIDE SEQUENCE [LARGE SCALE GENOMIC DNA]</scope>
    <source>
        <strain evidence="4">Wonlab-2016</strain>
    </source>
</reference>
<dbReference type="PANTHER" id="PTHR24043">
    <property type="entry name" value="SCAVENGER RECEPTOR CLASS F"/>
    <property type="match status" value="1"/>
</dbReference>
<gene>
    <name evidence="4" type="ORF">BaRGS_00026849</name>
</gene>
<evidence type="ECO:0000313" key="4">
    <source>
        <dbReference type="EMBL" id="KAK7481941.1"/>
    </source>
</evidence>
<protein>
    <submittedName>
        <fullName evidence="4">Uncharacterized protein</fullName>
    </submittedName>
</protein>
<feature type="region of interest" description="Disordered" evidence="2">
    <location>
        <begin position="432"/>
        <end position="488"/>
    </location>
</feature>
<comment type="caution">
    <text evidence="4">The sequence shown here is derived from an EMBL/GenBank/DDBJ whole genome shotgun (WGS) entry which is preliminary data.</text>
</comment>
<evidence type="ECO:0000256" key="1">
    <source>
        <dbReference type="ARBA" id="ARBA00022536"/>
    </source>
</evidence>
<keyword evidence="3" id="KW-0812">Transmembrane</keyword>
<evidence type="ECO:0000256" key="3">
    <source>
        <dbReference type="SAM" id="Phobius"/>
    </source>
</evidence>
<evidence type="ECO:0000313" key="5">
    <source>
        <dbReference type="Proteomes" id="UP001519460"/>
    </source>
</evidence>